<dbReference type="InterPro" id="IPR011583">
    <property type="entry name" value="Chitinase_II/V-like_cat"/>
</dbReference>
<evidence type="ECO:0000256" key="2">
    <source>
        <dbReference type="SAM" id="MobiDB-lite"/>
    </source>
</evidence>
<dbReference type="GO" id="GO:0005576">
    <property type="term" value="C:extracellular region"/>
    <property type="evidence" value="ECO:0007669"/>
    <property type="project" value="TreeGrafter"/>
</dbReference>
<dbReference type="GO" id="GO:0005975">
    <property type="term" value="P:carbohydrate metabolic process"/>
    <property type="evidence" value="ECO:0007669"/>
    <property type="project" value="InterPro"/>
</dbReference>
<dbReference type="InterPro" id="IPR017853">
    <property type="entry name" value="GH"/>
</dbReference>
<comment type="caution">
    <text evidence="5">The sequence shown here is derived from an EMBL/GenBank/DDBJ whole genome shotgun (WGS) entry which is preliminary data.</text>
</comment>
<name>A0AAQ4D561_AMBAM</name>
<evidence type="ECO:0000256" key="3">
    <source>
        <dbReference type="SAM" id="Phobius"/>
    </source>
</evidence>
<evidence type="ECO:0000259" key="4">
    <source>
        <dbReference type="PROSITE" id="PS51910"/>
    </source>
</evidence>
<keyword evidence="3" id="KW-0812">Transmembrane</keyword>
<dbReference type="PANTHER" id="PTHR11177">
    <property type="entry name" value="CHITINASE"/>
    <property type="match status" value="1"/>
</dbReference>
<dbReference type="GO" id="GO:0008061">
    <property type="term" value="F:chitin binding"/>
    <property type="evidence" value="ECO:0007669"/>
    <property type="project" value="InterPro"/>
</dbReference>
<dbReference type="SUPFAM" id="SSF51445">
    <property type="entry name" value="(Trans)glycosidases"/>
    <property type="match status" value="1"/>
</dbReference>
<feature type="region of interest" description="Disordered" evidence="2">
    <location>
        <begin position="168"/>
        <end position="214"/>
    </location>
</feature>
<dbReference type="Gene3D" id="3.20.20.80">
    <property type="entry name" value="Glycosidases"/>
    <property type="match status" value="1"/>
</dbReference>
<dbReference type="AlphaFoldDB" id="A0AAQ4D561"/>
<dbReference type="Gene3D" id="3.10.50.10">
    <property type="match status" value="1"/>
</dbReference>
<dbReference type="FunFam" id="3.10.50.10:FF:000001">
    <property type="entry name" value="Chitinase 3-like 1"/>
    <property type="match status" value="1"/>
</dbReference>
<dbReference type="SMART" id="SM00636">
    <property type="entry name" value="Glyco_18"/>
    <property type="match status" value="1"/>
</dbReference>
<accession>A0AAQ4D561</accession>
<keyword evidence="1" id="KW-1015">Disulfide bond</keyword>
<feature type="transmembrane region" description="Helical" evidence="3">
    <location>
        <begin position="128"/>
        <end position="149"/>
    </location>
</feature>
<dbReference type="GO" id="GO:0004568">
    <property type="term" value="F:chitinase activity"/>
    <property type="evidence" value="ECO:0007669"/>
    <property type="project" value="TreeGrafter"/>
</dbReference>
<dbReference type="PANTHER" id="PTHR11177:SF144">
    <property type="entry name" value="CHITINASE 5"/>
    <property type="match status" value="1"/>
</dbReference>
<feature type="region of interest" description="Disordered" evidence="2">
    <location>
        <begin position="1"/>
        <end position="32"/>
    </location>
</feature>
<dbReference type="InterPro" id="IPR050314">
    <property type="entry name" value="Glycosyl_Hydrlase_18"/>
</dbReference>
<dbReference type="PROSITE" id="PS51910">
    <property type="entry name" value="GH18_2"/>
    <property type="match status" value="1"/>
</dbReference>
<feature type="compositionally biased region" description="Pro residues" evidence="2">
    <location>
        <begin position="1"/>
        <end position="10"/>
    </location>
</feature>
<organism evidence="5 6">
    <name type="scientific">Amblyomma americanum</name>
    <name type="common">Lone star tick</name>
    <dbReference type="NCBI Taxonomy" id="6943"/>
    <lineage>
        <taxon>Eukaryota</taxon>
        <taxon>Metazoa</taxon>
        <taxon>Ecdysozoa</taxon>
        <taxon>Arthropoda</taxon>
        <taxon>Chelicerata</taxon>
        <taxon>Arachnida</taxon>
        <taxon>Acari</taxon>
        <taxon>Parasitiformes</taxon>
        <taxon>Ixodida</taxon>
        <taxon>Ixodoidea</taxon>
        <taxon>Ixodidae</taxon>
        <taxon>Amblyomminae</taxon>
        <taxon>Amblyomma</taxon>
    </lineage>
</organism>
<dbReference type="InterPro" id="IPR029070">
    <property type="entry name" value="Chitinase_insertion_sf"/>
</dbReference>
<evidence type="ECO:0000313" key="5">
    <source>
        <dbReference type="EMBL" id="KAK8757601.1"/>
    </source>
</evidence>
<dbReference type="GO" id="GO:0006032">
    <property type="term" value="P:chitin catabolic process"/>
    <property type="evidence" value="ECO:0007669"/>
    <property type="project" value="TreeGrafter"/>
</dbReference>
<evidence type="ECO:0000256" key="1">
    <source>
        <dbReference type="ARBA" id="ARBA00023157"/>
    </source>
</evidence>
<reference evidence="5 6" key="1">
    <citation type="journal article" date="2023" name="Arcadia Sci">
        <title>De novo assembly of a long-read Amblyomma americanum tick genome.</title>
        <authorList>
            <person name="Chou S."/>
            <person name="Poskanzer K.E."/>
            <person name="Rollins M."/>
            <person name="Thuy-Boun P.S."/>
        </authorList>
    </citation>
    <scope>NUCLEOTIDE SEQUENCE [LARGE SCALE GENOMIC DNA]</scope>
    <source>
        <strain evidence="5">F_SG_1</strain>
        <tissue evidence="5">Salivary glands</tissue>
    </source>
</reference>
<sequence length="631" mass="70476">MHDRPQPSPPSRASKKPRRQRPTVPTQATAHREGAGSSFECCDLSSCSYEARNEFPCCRQPKRRCGAIAPNEPCGLANADPCLQGAVPAPPQRQAVHDDAEAPEPALNGPFPVLVNAAPVDLPGSGTLFCAVFFVAIMFVGAIGAQVYLMHISSHHDSFLAMLDEHEKEDAPLAPQQSAAEQTAHSRETQPTVPWKINPGLGSRPPGSNSRHPRAYWNTKKNALAESDKPLVDKRETTAVPEPPVLREYPLLFPRDYQGERKSICMFHALSAGRTRNGVHYKPWNFPYHLCTHVVYCCVGISADLELVSRHLDVDITEGSIAYFAAMKHKNPYLRVYIAIGGDEKDPAGFARMVGSVGLRQQFAHNAVTWMRRAQYDGMILYWKYPFMEQKARLVDTMRYLRQVLRGVGLTVGIVVPLDEMLRERFNVSELSRTLEDYTILVDPIDTQEPSYDATYVPFRDGTVRMYAGLFMSTLRSAGGDRMKDGRFRLCYLFPINALTFTLEQAAETDINAPTVGPGEPGPSTEVPGFLSYDEVCSEKWESTRRVNYGLVSTRGNQWVVFQNRSSLYELLRALDFVTGPAKCLGVWDPFWDDFAGVCGEGPYPLTRAIFAKVIGRKIPFQKKKNRLNLL</sequence>
<dbReference type="InterPro" id="IPR001223">
    <property type="entry name" value="Glyco_hydro18_cat"/>
</dbReference>
<protein>
    <recommendedName>
        <fullName evidence="4">GH18 domain-containing protein</fullName>
    </recommendedName>
</protein>
<dbReference type="Proteomes" id="UP001321473">
    <property type="component" value="Unassembled WGS sequence"/>
</dbReference>
<dbReference type="EMBL" id="JARKHS020035056">
    <property type="protein sequence ID" value="KAK8757601.1"/>
    <property type="molecule type" value="Genomic_DNA"/>
</dbReference>
<dbReference type="FunFam" id="3.20.20.80:FF:000539">
    <property type="entry name" value="Chitinase, putative"/>
    <property type="match status" value="1"/>
</dbReference>
<proteinExistence type="predicted"/>
<dbReference type="Pfam" id="PF00704">
    <property type="entry name" value="Glyco_hydro_18"/>
    <property type="match status" value="1"/>
</dbReference>
<gene>
    <name evidence="5" type="ORF">V5799_004767</name>
</gene>
<feature type="domain" description="GH18" evidence="4">
    <location>
        <begin position="261"/>
        <end position="617"/>
    </location>
</feature>
<keyword evidence="3" id="KW-1133">Transmembrane helix</keyword>
<keyword evidence="3" id="KW-0472">Membrane</keyword>
<keyword evidence="6" id="KW-1185">Reference proteome</keyword>
<evidence type="ECO:0000313" key="6">
    <source>
        <dbReference type="Proteomes" id="UP001321473"/>
    </source>
</evidence>
<dbReference type="SUPFAM" id="SSF54556">
    <property type="entry name" value="Chitinase insertion domain"/>
    <property type="match status" value="1"/>
</dbReference>